<dbReference type="SUPFAM" id="SSF46785">
    <property type="entry name" value="Winged helix' DNA-binding domain"/>
    <property type="match status" value="1"/>
</dbReference>
<reference evidence="4 5" key="1">
    <citation type="submission" date="2017-09" db="EMBL/GenBank/DDBJ databases">
        <authorList>
            <person name="Lee N."/>
            <person name="Cho B.-K."/>
        </authorList>
    </citation>
    <scope>NUCLEOTIDE SEQUENCE [LARGE SCALE GENOMIC DNA]</scope>
    <source>
        <strain evidence="4 5">ATCC 13879</strain>
    </source>
</reference>
<dbReference type="InterPro" id="IPR018309">
    <property type="entry name" value="Tscrpt_reg_PadR_C"/>
</dbReference>
<evidence type="ECO:0000259" key="2">
    <source>
        <dbReference type="Pfam" id="PF03551"/>
    </source>
</evidence>
<evidence type="ECO:0000313" key="4">
    <source>
        <dbReference type="EMBL" id="QEV05022.1"/>
    </source>
</evidence>
<dbReference type="Proteomes" id="UP000326041">
    <property type="component" value="Chromosome"/>
</dbReference>
<organism evidence="4 5">
    <name type="scientific">Streptomyces prasinus</name>
    <dbReference type="NCBI Taxonomy" id="67345"/>
    <lineage>
        <taxon>Bacteria</taxon>
        <taxon>Bacillati</taxon>
        <taxon>Actinomycetota</taxon>
        <taxon>Actinomycetes</taxon>
        <taxon>Kitasatosporales</taxon>
        <taxon>Streptomycetaceae</taxon>
        <taxon>Streptomyces</taxon>
    </lineage>
</organism>
<dbReference type="InterPro" id="IPR036388">
    <property type="entry name" value="WH-like_DNA-bd_sf"/>
</dbReference>
<dbReference type="PANTHER" id="PTHR43252">
    <property type="entry name" value="TRANSCRIPTIONAL REGULATOR YQJI"/>
    <property type="match status" value="1"/>
</dbReference>
<proteinExistence type="predicted"/>
<evidence type="ECO:0000259" key="3">
    <source>
        <dbReference type="Pfam" id="PF10400"/>
    </source>
</evidence>
<sequence length="255" mass="27476">MSLPHAILTALLEKPSSGLELTRRFDKSIGYFWSATHQQIYRELGKLEAEGLIRALTAEQPARGQKKAYEVLPAGRAELVRWTSTAQDPKPMRDALLLRLRAAAVVGAGGLEVDLRRHLELHERQLAEYREIERRDFPPGRDAPDDRLRHLVLRAGIDLETFWTGWLGHALAEFTQIAESAQDTEGAQGTKGAQGMKGADDARIAESTESAENAVRGEVAGPPDGERAGPPEGAAPTEPPGPGGAEPDGPGSEGA</sequence>
<feature type="domain" description="Transcription regulator PadR C-terminal" evidence="3">
    <location>
        <begin position="92"/>
        <end position="173"/>
    </location>
</feature>
<accession>A0ABX6ATD6</accession>
<feature type="domain" description="Transcription regulator PadR N-terminal" evidence="2">
    <location>
        <begin position="7"/>
        <end position="79"/>
    </location>
</feature>
<dbReference type="Pfam" id="PF10400">
    <property type="entry name" value="Vir_act_alpha_C"/>
    <property type="match status" value="1"/>
</dbReference>
<name>A0ABX6ATD6_9ACTN</name>
<dbReference type="PANTHER" id="PTHR43252:SF4">
    <property type="entry name" value="TRANSCRIPTIONAL REGULATORY PROTEIN"/>
    <property type="match status" value="1"/>
</dbReference>
<dbReference type="Gene3D" id="6.10.140.190">
    <property type="match status" value="1"/>
</dbReference>
<dbReference type="InterPro" id="IPR036390">
    <property type="entry name" value="WH_DNA-bd_sf"/>
</dbReference>
<feature type="region of interest" description="Disordered" evidence="1">
    <location>
        <begin position="182"/>
        <end position="255"/>
    </location>
</feature>
<evidence type="ECO:0000256" key="1">
    <source>
        <dbReference type="SAM" id="MobiDB-lite"/>
    </source>
</evidence>
<keyword evidence="5" id="KW-1185">Reference proteome</keyword>
<dbReference type="Gene3D" id="1.10.10.10">
    <property type="entry name" value="Winged helix-like DNA-binding domain superfamily/Winged helix DNA-binding domain"/>
    <property type="match status" value="1"/>
</dbReference>
<protein>
    <submittedName>
        <fullName evidence="4">PadR family transcriptional regulator</fullName>
    </submittedName>
</protein>
<gene>
    <name evidence="4" type="ORF">CP972_04420</name>
</gene>
<dbReference type="EMBL" id="CP023697">
    <property type="protein sequence ID" value="QEV05022.1"/>
    <property type="molecule type" value="Genomic_DNA"/>
</dbReference>
<dbReference type="InterPro" id="IPR005149">
    <property type="entry name" value="Tscrpt_reg_PadR_N"/>
</dbReference>
<feature type="compositionally biased region" description="Gly residues" evidence="1">
    <location>
        <begin position="243"/>
        <end position="255"/>
    </location>
</feature>
<dbReference type="Pfam" id="PF03551">
    <property type="entry name" value="PadR"/>
    <property type="match status" value="1"/>
</dbReference>
<evidence type="ECO:0000313" key="5">
    <source>
        <dbReference type="Proteomes" id="UP000326041"/>
    </source>
</evidence>